<dbReference type="InterPro" id="IPR013785">
    <property type="entry name" value="Aldolase_TIM"/>
</dbReference>
<dbReference type="InterPro" id="IPR002252">
    <property type="entry name" value="Glyco_hydro_36"/>
</dbReference>
<keyword evidence="1" id="KW-0378">Hydrolase</keyword>
<name>A0A3A9A7L5_9FIRM</name>
<comment type="caution">
    <text evidence="3">The sequence shown here is derived from an EMBL/GenBank/DDBJ whole genome shotgun (WGS) entry which is preliminary data.</text>
</comment>
<dbReference type="PANTHER" id="PTHR43053">
    <property type="entry name" value="GLYCOSIDASE FAMILY 31"/>
    <property type="match status" value="1"/>
</dbReference>
<dbReference type="Gene3D" id="3.20.20.70">
    <property type="entry name" value="Aldolase class I"/>
    <property type="match status" value="1"/>
</dbReference>
<sequence>MKKICNVQTTSQSNYLKVIPKQKDRISPEVEEYHYKVVSAPEMHSDLTRSNLPPLEDRPFVRLRVTCDILGIVGMWKPDGGFQKALHGDWSYEFKTNISHSAPILCFFDSQDSNRFTISVSELSKDICFTTGVHEETAEIYTEIIIYLTDSSQPYHFCCRIDTRPLRFEQIIQETAVWWDLLLPEETMPVPEEAISPMYSTWYSYHQELDQQNLLRECYMASEMGMRSVIIDDGWQTRDNHRGYGYCGDWVNESSKFHDFREFVDNVHRLGMKCILWYSVPFLGKFSDKWETYKNLCLHYEPSLQAGVLDPRYPQVREYLISVYREALLTWDLDGFKLDFIDSFRDYKDTPPFGHGMDYSEISQAVHRLMIDIRHTLLEIKQNLMFEFRQNYIGPQIRRYGNIFRVADCPLSGITNRVGITDLRLLSGSCAVHSDMLLWHKLESPEDIAIQIINCIFATLQISVRLDSLEPRQRQVLEHYIDFSVKYRETLLKGSFTAKSPLGLYPVLLSATKDIKICAVYEENYCVDFSDSSDIWELWILNGTHGNIQYVILPDHILYSVVQKDCMGKIVSKTDLKTSNKQVLSIPSLAGGSLCFIKQETASLPC</sequence>
<accession>A0A3A9A7L5</accession>
<dbReference type="OrthoDB" id="9807519at2"/>
<dbReference type="Proteomes" id="UP000280696">
    <property type="component" value="Unassembled WGS sequence"/>
</dbReference>
<protein>
    <submittedName>
        <fullName evidence="3">Alpha-galactosidase</fullName>
    </submittedName>
</protein>
<dbReference type="RefSeq" id="WP_120472240.1">
    <property type="nucleotide sequence ID" value="NZ_RAYQ01000040.1"/>
</dbReference>
<dbReference type="PANTHER" id="PTHR43053:SF3">
    <property type="entry name" value="ALPHA-GALACTOSIDASE C-RELATED"/>
    <property type="match status" value="1"/>
</dbReference>
<proteinExistence type="predicted"/>
<keyword evidence="4" id="KW-1185">Reference proteome</keyword>
<dbReference type="AlphaFoldDB" id="A0A3A9A7L5"/>
<dbReference type="GO" id="GO:0016052">
    <property type="term" value="P:carbohydrate catabolic process"/>
    <property type="evidence" value="ECO:0007669"/>
    <property type="project" value="InterPro"/>
</dbReference>
<keyword evidence="2" id="KW-0326">Glycosidase</keyword>
<dbReference type="GO" id="GO:0004557">
    <property type="term" value="F:alpha-galactosidase activity"/>
    <property type="evidence" value="ECO:0007669"/>
    <property type="project" value="InterPro"/>
</dbReference>
<evidence type="ECO:0000313" key="4">
    <source>
        <dbReference type="Proteomes" id="UP000280696"/>
    </source>
</evidence>
<evidence type="ECO:0000313" key="3">
    <source>
        <dbReference type="EMBL" id="RKI87459.1"/>
    </source>
</evidence>
<dbReference type="Pfam" id="PF02065">
    <property type="entry name" value="Melibiase"/>
    <property type="match status" value="1"/>
</dbReference>
<dbReference type="EMBL" id="RAYQ01000040">
    <property type="protein sequence ID" value="RKI87459.1"/>
    <property type="molecule type" value="Genomic_DNA"/>
</dbReference>
<evidence type="ECO:0000256" key="2">
    <source>
        <dbReference type="ARBA" id="ARBA00023295"/>
    </source>
</evidence>
<dbReference type="SUPFAM" id="SSF51445">
    <property type="entry name" value="(Trans)glycosidases"/>
    <property type="match status" value="1"/>
</dbReference>
<dbReference type="InterPro" id="IPR050985">
    <property type="entry name" value="Alpha-glycosidase_related"/>
</dbReference>
<reference evidence="3 4" key="1">
    <citation type="submission" date="2018-09" db="EMBL/GenBank/DDBJ databases">
        <title>Murine metabolic-syndrome-specific gut microbial biobank.</title>
        <authorList>
            <person name="Liu C."/>
        </authorList>
    </citation>
    <scope>NUCLEOTIDE SEQUENCE [LARGE SCALE GENOMIC DNA]</scope>
    <source>
        <strain evidence="3 4">0.1xD8-82</strain>
    </source>
</reference>
<organism evidence="3 4">
    <name type="scientific">Parablautia intestinalis</name>
    <dbReference type="NCBI Taxonomy" id="2320100"/>
    <lineage>
        <taxon>Bacteria</taxon>
        <taxon>Bacillati</taxon>
        <taxon>Bacillota</taxon>
        <taxon>Clostridia</taxon>
        <taxon>Lachnospirales</taxon>
        <taxon>Lachnospiraceae</taxon>
        <taxon>Parablautia</taxon>
    </lineage>
</organism>
<gene>
    <name evidence="3" type="ORF">D7V94_20985</name>
</gene>
<dbReference type="CDD" id="cd14791">
    <property type="entry name" value="GH36"/>
    <property type="match status" value="1"/>
</dbReference>
<evidence type="ECO:0000256" key="1">
    <source>
        <dbReference type="ARBA" id="ARBA00022801"/>
    </source>
</evidence>
<dbReference type="InterPro" id="IPR017853">
    <property type="entry name" value="GH"/>
</dbReference>